<dbReference type="EMBL" id="AP018045">
    <property type="protein sequence ID" value="BAX53036.1"/>
    <property type="molecule type" value="Genomic_DNA"/>
</dbReference>
<reference evidence="2" key="1">
    <citation type="journal article" date="2017" name="Genome Announc.">
        <title>Whole-Genome Sequence of Photobacterium damselae subsp. piscicida Strain 91-197, Isolated from Hybrid Striped Bass (Morone sp.) in the United States.</title>
        <authorList>
            <person name="Teru Y."/>
            <person name="Hikima J."/>
            <person name="Kono T."/>
            <person name="Sakai M."/>
            <person name="Takano T."/>
            <person name="Hawke J.P."/>
            <person name="Takeyama H."/>
            <person name="Aoki T."/>
        </authorList>
    </citation>
    <scope>NUCLEOTIDE SEQUENCE</scope>
    <source>
        <strain evidence="2">91-197</strain>
    </source>
</reference>
<gene>
    <name evidence="3" type="ORF">IC627_07615</name>
    <name evidence="2" type="ORF">PDPUS_1_01662</name>
</gene>
<dbReference type="AlphaFoldDB" id="A0A1V1VBI7"/>
<proteinExistence type="predicted"/>
<evidence type="ECO:0000313" key="2">
    <source>
        <dbReference type="EMBL" id="BAX53036.1"/>
    </source>
</evidence>
<evidence type="ECO:0000256" key="1">
    <source>
        <dbReference type="SAM" id="MobiDB-lite"/>
    </source>
</evidence>
<accession>A0A1V1VBI7</accession>
<dbReference type="EMBL" id="CP061854">
    <property type="protein sequence ID" value="QOD57707.1"/>
    <property type="molecule type" value="Genomic_DNA"/>
</dbReference>
<evidence type="ECO:0000313" key="5">
    <source>
        <dbReference type="Proteomes" id="UP000516656"/>
    </source>
</evidence>
<name>A0A1V1VBI7_PHODP</name>
<feature type="region of interest" description="Disordered" evidence="1">
    <location>
        <begin position="127"/>
        <end position="162"/>
    </location>
</feature>
<dbReference type="RefSeq" id="WP_086958163.1">
    <property type="nucleotide sequence ID" value="NZ_AP018045.1"/>
</dbReference>
<dbReference type="Proteomes" id="UP000218676">
    <property type="component" value="Chromosome 1"/>
</dbReference>
<reference evidence="4" key="2">
    <citation type="submission" date="2017-05" db="EMBL/GenBank/DDBJ databases">
        <title>Whole genome sequence of fish pathogenic bacteria, Photobacterium damselae subsp. piscicida, strain 91-197, isolated from hybrid striped bass (Morone sp.) in USA.</title>
        <authorList>
            <person name="Teru Y."/>
            <person name="Hikima J."/>
            <person name="Kono T."/>
            <person name="Sakai M."/>
            <person name="Takano T."/>
            <person name="Hawke J.P."/>
            <person name="Takeyama H."/>
            <person name="Aoki T."/>
        </authorList>
    </citation>
    <scope>NUCLEOTIDE SEQUENCE [LARGE SCALE GENOMIC DNA]</scope>
    <source>
        <strain evidence="4">91-197</strain>
    </source>
</reference>
<evidence type="ECO:0000313" key="4">
    <source>
        <dbReference type="Proteomes" id="UP000218676"/>
    </source>
</evidence>
<sequence length="212" mass="23272">MAIFTKSTPDKKDKAGVRDTMVHNIWLAGLGAYAKSSEEVNQLSDKGKTLFDELIERGKAVESHTKERVHTAKSQTSVVLEERVHKVVQKLIGLDNDRLDQVDDKIDQLTASIEALVAKKEKEVAPKRAGRKAKAEASAKPATRGRKAGIARRKTEKTEVIAAKPVPKVEPVTEKATELTKKVEVVATNTVTEVKNAVTQTEQNKPQESVKS</sequence>
<evidence type="ECO:0000313" key="3">
    <source>
        <dbReference type="EMBL" id="QOD57707.1"/>
    </source>
</evidence>
<dbReference type="Proteomes" id="UP000516656">
    <property type="component" value="Chromosome 1"/>
</dbReference>
<dbReference type="NCBIfam" id="NF047773">
    <property type="entry name" value="phas_rel_Lepto"/>
    <property type="match status" value="1"/>
</dbReference>
<dbReference type="Pfam" id="PF05597">
    <property type="entry name" value="Phasin"/>
    <property type="match status" value="1"/>
</dbReference>
<feature type="compositionally biased region" description="Basic residues" evidence="1">
    <location>
        <begin position="143"/>
        <end position="155"/>
    </location>
</feature>
<organism evidence="3 5">
    <name type="scientific">Photobacterium damsela subsp. piscicida</name>
    <name type="common">Pasteurella piscicida</name>
    <dbReference type="NCBI Taxonomy" id="38294"/>
    <lineage>
        <taxon>Bacteria</taxon>
        <taxon>Pseudomonadati</taxon>
        <taxon>Pseudomonadota</taxon>
        <taxon>Gammaproteobacteria</taxon>
        <taxon>Vibrionales</taxon>
        <taxon>Vibrionaceae</taxon>
        <taxon>Photobacterium</taxon>
    </lineage>
</organism>
<reference evidence="3 5" key="3">
    <citation type="submission" date="2020-09" db="EMBL/GenBank/DDBJ databases">
        <title>Complete, closed and curated genome sequences of Photobacterium damselae subsp. piscicida isolates from Australia indicate localised evolution and additional plasmid-borne pathogenicity mechanisms.</title>
        <authorList>
            <person name="Baseggio L."/>
            <person name="Silayeva O."/>
            <person name="Buller N."/>
            <person name="Landos M."/>
            <person name="Engelstaedter J."/>
            <person name="Barnes A.C."/>
        </authorList>
    </citation>
    <scope>NUCLEOTIDE SEQUENCE [LARGE SCALE GENOMIC DNA]</scope>
    <source>
        <strain evidence="3 5">AS-16-0540-1</strain>
    </source>
</reference>
<dbReference type="InterPro" id="IPR008769">
    <property type="entry name" value="PhaF_PhaI"/>
</dbReference>
<protein>
    <submittedName>
        <fullName evidence="3">Phasin family protein</fullName>
    </submittedName>
    <submittedName>
        <fullName evidence="2">Poly(Hydroxyalcanoate) granule associated protein (Phasin)</fullName>
    </submittedName>
</protein>